<dbReference type="EC" id="3.4.-.-" evidence="9"/>
<comment type="cofactor">
    <cofactor evidence="7">
        <name>Zn(2+)</name>
        <dbReference type="ChEBI" id="CHEBI:29105"/>
    </cofactor>
    <text evidence="7">Binds 1 zinc ion.</text>
</comment>
<dbReference type="eggNOG" id="COG0339">
    <property type="taxonomic scope" value="Bacteria"/>
</dbReference>
<name>D1PVM1_9BACT</name>
<dbReference type="Gene3D" id="1.10.1370.10">
    <property type="entry name" value="Neurolysin, domain 3"/>
    <property type="match status" value="1"/>
</dbReference>
<keyword evidence="4 7" id="KW-0378">Hydrolase</keyword>
<dbReference type="HOGENOM" id="CLU_001805_4_0_10"/>
<dbReference type="AlphaFoldDB" id="D1PVM1"/>
<keyword evidence="6 7" id="KW-0482">Metalloprotease</keyword>
<keyword evidence="2 7" id="KW-0645">Protease</keyword>
<evidence type="ECO:0000313" key="9">
    <source>
        <dbReference type="EMBL" id="EFA44591.1"/>
    </source>
</evidence>
<evidence type="ECO:0000256" key="4">
    <source>
        <dbReference type="ARBA" id="ARBA00022801"/>
    </source>
</evidence>
<evidence type="ECO:0000256" key="6">
    <source>
        <dbReference type="ARBA" id="ARBA00023049"/>
    </source>
</evidence>
<evidence type="ECO:0000256" key="3">
    <source>
        <dbReference type="ARBA" id="ARBA00022723"/>
    </source>
</evidence>
<dbReference type="RefSeq" id="WP_007173120.1">
    <property type="nucleotide sequence ID" value="NZ_GG704780.1"/>
</dbReference>
<dbReference type="PANTHER" id="PTHR43660:SF1">
    <property type="entry name" value="DIPEPTIDYL CARBOXYPEPTIDASE"/>
    <property type="match status" value="1"/>
</dbReference>
<dbReference type="CDD" id="cd06456">
    <property type="entry name" value="M3A_DCP"/>
    <property type="match status" value="1"/>
</dbReference>
<proteinExistence type="inferred from homology"/>
<dbReference type="InterPro" id="IPR024079">
    <property type="entry name" value="MetalloPept_cat_dom_sf"/>
</dbReference>
<dbReference type="FunFam" id="3.40.390.10:FF:000009">
    <property type="entry name" value="Oligopeptidase A"/>
    <property type="match status" value="1"/>
</dbReference>
<dbReference type="Gene3D" id="3.40.390.10">
    <property type="entry name" value="Collagenase (Catalytic Domain)"/>
    <property type="match status" value="1"/>
</dbReference>
<accession>D1PVM1</accession>
<dbReference type="GO" id="GO:0005829">
    <property type="term" value="C:cytosol"/>
    <property type="evidence" value="ECO:0007669"/>
    <property type="project" value="UniProtKB-ARBA"/>
</dbReference>
<keyword evidence="5 7" id="KW-0862">Zinc</keyword>
<dbReference type="InterPro" id="IPR045090">
    <property type="entry name" value="Pept_M3A_M3B"/>
</dbReference>
<protein>
    <submittedName>
        <fullName evidence="9">Peptidase family M3</fullName>
        <ecNumber evidence="9">3.4.-.-</ecNumber>
    </submittedName>
</protein>
<evidence type="ECO:0000256" key="1">
    <source>
        <dbReference type="ARBA" id="ARBA00006040"/>
    </source>
</evidence>
<evidence type="ECO:0000313" key="10">
    <source>
        <dbReference type="Proteomes" id="UP000003160"/>
    </source>
</evidence>
<reference evidence="9 10" key="1">
    <citation type="submission" date="2009-10" db="EMBL/GenBank/DDBJ databases">
        <authorList>
            <person name="Qin X."/>
            <person name="Bachman B."/>
            <person name="Battles P."/>
            <person name="Bell A."/>
            <person name="Bess C."/>
            <person name="Bickham C."/>
            <person name="Chaboub L."/>
            <person name="Chen D."/>
            <person name="Coyle M."/>
            <person name="Deiros D.R."/>
            <person name="Dinh H."/>
            <person name="Forbes L."/>
            <person name="Fowler G."/>
            <person name="Francisco L."/>
            <person name="Fu Q."/>
            <person name="Gubbala S."/>
            <person name="Hale W."/>
            <person name="Han Y."/>
            <person name="Hemphill L."/>
            <person name="Highlander S.K."/>
            <person name="Hirani K."/>
            <person name="Hogues M."/>
            <person name="Jackson L."/>
            <person name="Jakkamsetti A."/>
            <person name="Javaid M."/>
            <person name="Jiang H."/>
            <person name="Korchina V."/>
            <person name="Kovar C."/>
            <person name="Lara F."/>
            <person name="Lee S."/>
            <person name="Mata R."/>
            <person name="Mathew T."/>
            <person name="Moen C."/>
            <person name="Morales K."/>
            <person name="Munidasa M."/>
            <person name="Nazareth L."/>
            <person name="Ngo R."/>
            <person name="Nguyen L."/>
            <person name="Okwuonu G."/>
            <person name="Ongeri F."/>
            <person name="Patil S."/>
            <person name="Petrosino J."/>
            <person name="Pham C."/>
            <person name="Pham P."/>
            <person name="Pu L.-L."/>
            <person name="Puazo M."/>
            <person name="Raj R."/>
            <person name="Reid J."/>
            <person name="Rouhana J."/>
            <person name="Saada N."/>
            <person name="Shang Y."/>
            <person name="Simmons D."/>
            <person name="Thornton R."/>
            <person name="Warren J."/>
            <person name="Weissenberger G."/>
            <person name="Zhang J."/>
            <person name="Zhang L."/>
            <person name="Zhou C."/>
            <person name="Zhu D."/>
            <person name="Muzny D."/>
            <person name="Worley K."/>
            <person name="Gibbs R."/>
        </authorList>
    </citation>
    <scope>NUCLEOTIDE SEQUENCE [LARGE SCALE GENOMIC DNA]</scope>
    <source>
        <strain evidence="9 10">DSM 17361</strain>
    </source>
</reference>
<sequence>MNSNLKKTLLSATLASAVMITGTDSASAQSGNSNPLLQKSTLPYGAPDFSKIKYEHYLPALKEGVRQQRAEIQRIVDNKEKPTFANTVLALERTGVLLDRVTSVFYGLVSADKTPEIAATEKVITPLLTDLENEISFNAKLFERVKYVYDHEYTTLQGENKKLLEETYKNFVRSGALLPADKKARMEQINKRISALQQDWGNRLPDATNNAVVWVNSKDELAGLSDADIAQCRKDAESRGGKAPYCIVIVNTTQQAILTNLENRDLRRRVFEASIHRADGSGKFNTFPIVVEMAKLRAEKGELMGYKDFASYSLERTMAKTSDNVYAFLKQLISAYSPKADAETQAIETYARKTMGNNFKLQPYDRFYYSAKMKNEQFNFSEDDVKPYFNIDSVLTNGVFYAAHRVYGLSFNERTDIPTYHKDMKVYEVFDKDGKPMGLFYCDYFRRPTKRGGAWMSTFAKQSHERNQLPVIYNVCNYAKAPEGQPTLITWDEVTTLFHEFGHALHGFLSNCQYNSLSGTAVARDFVEMPSQFNESFATIPEVFNNFARHTETGRHMPEELKNKMLNSINFHSAYALGENLAATCLDLAWHTLTSQNIPSADKASEFETRVLKEIGLLNRQIPPRYSTSYFNHVWGGGYAAGYYSYLWTEVLADNIAQCFAKRGALKPEVGQAFRDIILSRGNTRDLMKSFTEFTGLQSPDASALLKARGL</sequence>
<dbReference type="Gene3D" id="1.10.1370.40">
    <property type="match status" value="1"/>
</dbReference>
<comment type="caution">
    <text evidence="9">The sequence shown here is derived from an EMBL/GenBank/DDBJ whole genome shotgun (WGS) entry which is preliminary data.</text>
</comment>
<dbReference type="PANTHER" id="PTHR43660">
    <property type="entry name" value="DIPEPTIDYL CARBOXYPEPTIDASE"/>
    <property type="match status" value="1"/>
</dbReference>
<keyword evidence="3 7" id="KW-0479">Metal-binding</keyword>
<dbReference type="Proteomes" id="UP000003160">
    <property type="component" value="Unassembled WGS sequence"/>
</dbReference>
<evidence type="ECO:0000256" key="2">
    <source>
        <dbReference type="ARBA" id="ARBA00022670"/>
    </source>
</evidence>
<evidence type="ECO:0000256" key="7">
    <source>
        <dbReference type="RuleBase" id="RU003435"/>
    </source>
</evidence>
<gene>
    <name evidence="9" type="primary">dcp</name>
    <name evidence="9" type="ORF">HMPREF0645_1006</name>
</gene>
<dbReference type="InterPro" id="IPR024077">
    <property type="entry name" value="Neurolysin/TOP_dom2"/>
</dbReference>
<dbReference type="InterPro" id="IPR001567">
    <property type="entry name" value="Pept_M3A_M3B_dom"/>
</dbReference>
<dbReference type="OrthoDB" id="9773538at2"/>
<dbReference type="GO" id="GO:0046872">
    <property type="term" value="F:metal ion binding"/>
    <property type="evidence" value="ECO:0007669"/>
    <property type="project" value="UniProtKB-UniRule"/>
</dbReference>
<organism evidence="9 10">
    <name type="scientific">Hallella bergensis DSM 17361</name>
    <dbReference type="NCBI Taxonomy" id="585502"/>
    <lineage>
        <taxon>Bacteria</taxon>
        <taxon>Pseudomonadati</taxon>
        <taxon>Bacteroidota</taxon>
        <taxon>Bacteroidia</taxon>
        <taxon>Bacteroidales</taxon>
        <taxon>Prevotellaceae</taxon>
        <taxon>Hallella</taxon>
    </lineage>
</organism>
<dbReference type="GO" id="GO:0004222">
    <property type="term" value="F:metalloendopeptidase activity"/>
    <property type="evidence" value="ECO:0007669"/>
    <property type="project" value="InterPro"/>
</dbReference>
<dbReference type="GO" id="GO:0004180">
    <property type="term" value="F:carboxypeptidase activity"/>
    <property type="evidence" value="ECO:0007669"/>
    <property type="project" value="TreeGrafter"/>
</dbReference>
<dbReference type="Pfam" id="PF01432">
    <property type="entry name" value="Peptidase_M3"/>
    <property type="match status" value="1"/>
</dbReference>
<comment type="similarity">
    <text evidence="1 7">Belongs to the peptidase M3 family.</text>
</comment>
<evidence type="ECO:0000259" key="8">
    <source>
        <dbReference type="Pfam" id="PF01432"/>
    </source>
</evidence>
<dbReference type="InterPro" id="IPR034005">
    <property type="entry name" value="M3A_DCP"/>
</dbReference>
<dbReference type="SUPFAM" id="SSF55486">
    <property type="entry name" value="Metalloproteases ('zincins'), catalytic domain"/>
    <property type="match status" value="1"/>
</dbReference>
<dbReference type="GO" id="GO:0006508">
    <property type="term" value="P:proteolysis"/>
    <property type="evidence" value="ECO:0007669"/>
    <property type="project" value="UniProtKB-KW"/>
</dbReference>
<keyword evidence="10" id="KW-1185">Reference proteome</keyword>
<feature type="domain" description="Peptidase M3A/M3B catalytic" evidence="8">
    <location>
        <begin position="258"/>
        <end position="710"/>
    </location>
</feature>
<evidence type="ECO:0000256" key="5">
    <source>
        <dbReference type="ARBA" id="ARBA00022833"/>
    </source>
</evidence>
<dbReference type="EMBL" id="ACKS01000039">
    <property type="protein sequence ID" value="EFA44591.1"/>
    <property type="molecule type" value="Genomic_DNA"/>
</dbReference>